<dbReference type="InterPro" id="IPR012340">
    <property type="entry name" value="NA-bd_OB-fold"/>
</dbReference>
<dbReference type="InterPro" id="IPR027417">
    <property type="entry name" value="P-loop_NTPase"/>
</dbReference>
<evidence type="ECO:0000313" key="2">
    <source>
        <dbReference type="Proteomes" id="UP001159405"/>
    </source>
</evidence>
<dbReference type="EMBL" id="CALNXK010000595">
    <property type="protein sequence ID" value="CAH3188162.1"/>
    <property type="molecule type" value="Genomic_DNA"/>
</dbReference>
<dbReference type="Gene3D" id="2.40.50.140">
    <property type="entry name" value="Nucleic acid-binding proteins"/>
    <property type="match status" value="1"/>
</dbReference>
<protein>
    <recommendedName>
        <fullName evidence="3">Replication protein A subunit</fullName>
    </recommendedName>
</protein>
<keyword evidence="2" id="KW-1185">Reference proteome</keyword>
<comment type="caution">
    <text evidence="1">The sequence shown here is derived from an EMBL/GenBank/DDBJ whole genome shotgun (WGS) entry which is preliminary data.</text>
</comment>
<reference evidence="1 2" key="1">
    <citation type="submission" date="2022-05" db="EMBL/GenBank/DDBJ databases">
        <authorList>
            <consortium name="Genoscope - CEA"/>
            <person name="William W."/>
        </authorList>
    </citation>
    <scope>NUCLEOTIDE SEQUENCE [LARGE SCALE GENOMIC DNA]</scope>
</reference>
<dbReference type="SUPFAM" id="SSF52540">
    <property type="entry name" value="P-loop containing nucleoside triphosphate hydrolases"/>
    <property type="match status" value="1"/>
</dbReference>
<accession>A0ABN8S8X6</accession>
<evidence type="ECO:0000313" key="1">
    <source>
        <dbReference type="EMBL" id="CAH3188162.1"/>
    </source>
</evidence>
<evidence type="ECO:0008006" key="3">
    <source>
        <dbReference type="Google" id="ProtNLM"/>
    </source>
</evidence>
<organism evidence="1 2">
    <name type="scientific">Porites lobata</name>
    <dbReference type="NCBI Taxonomy" id="104759"/>
    <lineage>
        <taxon>Eukaryota</taxon>
        <taxon>Metazoa</taxon>
        <taxon>Cnidaria</taxon>
        <taxon>Anthozoa</taxon>
        <taxon>Hexacorallia</taxon>
        <taxon>Scleractinia</taxon>
        <taxon>Fungiina</taxon>
        <taxon>Poritidae</taxon>
        <taxon>Porites</taxon>
    </lineage>
</organism>
<dbReference type="SUPFAM" id="SSF50249">
    <property type="entry name" value="Nucleic acid-binding proteins"/>
    <property type="match status" value="1"/>
</dbReference>
<dbReference type="Proteomes" id="UP001159405">
    <property type="component" value="Unassembled WGS sequence"/>
</dbReference>
<proteinExistence type="predicted"/>
<dbReference type="PANTHER" id="PTHR47642:SF5">
    <property type="entry name" value="ATP-DEPENDENT DNA HELICASE"/>
    <property type="match status" value="1"/>
</dbReference>
<dbReference type="PANTHER" id="PTHR47642">
    <property type="entry name" value="ATP-DEPENDENT DNA HELICASE"/>
    <property type="match status" value="1"/>
</dbReference>
<sequence>MIELTEIMRQKDDQHFAELLNRFRTGSQTNKDLNCINSRLISPSAENYPVDALHIWTENVPVNEYNNKRLEQLSSPLFILKANDQYPSQVTQKDINTVLSKARSDTGGLDFEIKIKEGARVMLTTNIDIADRLINGQMGTAMKINVNKLTQKPSIIYIKFDDERAGKALIQTSGDSFAQQNKVVPIEPVLSKIKVHLGIIHSKSVHPFRFTMDDETKEISGYIHNVSPLKGSKSTYFDMVVQTKTDVYRAVCFSPKKHQDLQLKSNAKSPVKISNYKVEKTNTSTTILLNNTMKAEDTNVDFPAKPIPPTNNIASLMGAHYQQLVTITAKVTQLGGTKKVSTRSGLKEKAECYLVDPSGSIKLILWESLIQEVQDGKTYTFNNLRVLKEYNTEKLALGTTMDSKIDMAPEFDQPLAHPLELPDSFTKCTAVAEIVGINTFGQYHSCRNCNKKIPEDSFTGAIVKCPNCKVAQKKDRCLTRCFVQAITQLNTTSKVTVTLFHEQIQEVFSLLGRPESLEENDVTLALLDCPLLDIVYDNKSKIVSQVSFHPE</sequence>
<name>A0ABN8S8X6_9CNID</name>
<gene>
    <name evidence="1" type="ORF">PLOB_00039145</name>
</gene>
<dbReference type="InterPro" id="IPR051055">
    <property type="entry name" value="PIF1_helicase"/>
</dbReference>